<evidence type="ECO:0000313" key="2">
    <source>
        <dbReference type="Proteomes" id="UP000663802"/>
    </source>
</evidence>
<dbReference type="Proteomes" id="UP000663802">
    <property type="component" value="Unassembled WGS sequence"/>
</dbReference>
<reference evidence="1 2" key="1">
    <citation type="journal article" date="2021" name="Int. J. Syst. Evol. Microbiol.">
        <title>Clostridium zeae sp. nov., isolated from corn silage.</title>
        <authorList>
            <person name="Kobayashi H."/>
            <person name="Tanizawa Y."/>
            <person name="Yagura M."/>
            <person name="Sakamoto M."/>
            <person name="Ohkuma M."/>
            <person name="Tohno M."/>
        </authorList>
    </citation>
    <scope>NUCLEOTIDE SEQUENCE [LARGE SCALE GENOMIC DNA]</scope>
    <source>
        <strain evidence="1 2">CSC2</strain>
    </source>
</reference>
<organism evidence="1 2">
    <name type="scientific">Clostridium zeae</name>
    <dbReference type="NCBI Taxonomy" id="2759022"/>
    <lineage>
        <taxon>Bacteria</taxon>
        <taxon>Bacillati</taxon>
        <taxon>Bacillota</taxon>
        <taxon>Clostridia</taxon>
        <taxon>Eubacteriales</taxon>
        <taxon>Clostridiaceae</taxon>
        <taxon>Clostridium</taxon>
    </lineage>
</organism>
<evidence type="ECO:0000313" key="1">
    <source>
        <dbReference type="EMBL" id="GFZ33305.1"/>
    </source>
</evidence>
<keyword evidence="2" id="KW-1185">Reference proteome</keyword>
<name>A0ABQ1EEU3_9CLOT</name>
<accession>A0ABQ1EEU3</accession>
<protein>
    <submittedName>
        <fullName evidence="1">Uncharacterized protein</fullName>
    </submittedName>
</protein>
<proteinExistence type="predicted"/>
<dbReference type="EMBL" id="BMBA01000004">
    <property type="protein sequence ID" value="GFZ33305.1"/>
    <property type="molecule type" value="Genomic_DNA"/>
</dbReference>
<comment type="caution">
    <text evidence="1">The sequence shown here is derived from an EMBL/GenBank/DDBJ whole genome shotgun (WGS) entry which is preliminary data.</text>
</comment>
<dbReference type="RefSeq" id="WP_206871528.1">
    <property type="nucleotide sequence ID" value="NZ_BMBA01000004.1"/>
</dbReference>
<gene>
    <name evidence="1" type="ORF">CSC2_38310</name>
</gene>
<sequence>MNEKQRSILNELLSYIDLKYNSMFLDLAEYAISLGYTPVRNKTSDVSIDFRKNKFKKTILKMEVNEQKHNGYKFGERNIPGLRLRFFAVKEYSDIFSNGIQNVIEEYDGRYTGCYGCGRCDGSEGYNFIYPDGRKVYRCGSELISIFDFTEKHIPEIKELLRIQDAYYVEKLEN</sequence>